<organism evidence="5 6">
    <name type="scientific">Candidatus Zambryskibacteria bacterium RIFCSPHIGHO2_01_FULL_49_18</name>
    <dbReference type="NCBI Taxonomy" id="1802740"/>
    <lineage>
        <taxon>Bacteria</taxon>
        <taxon>Candidatus Zambryskiibacteriota</taxon>
    </lineage>
</organism>
<dbReference type="PANTHER" id="PTHR43024">
    <property type="entry name" value="UDP-N-ACETYLMURAMOYL-TRIPEPTIDE--D-ALANYL-D-ALANINE LIGASE"/>
    <property type="match status" value="1"/>
</dbReference>
<keyword evidence="3" id="KW-0067">ATP-binding</keyword>
<gene>
    <name evidence="5" type="ORF">A2758_00810</name>
</gene>
<dbReference type="InterPro" id="IPR013221">
    <property type="entry name" value="Mur_ligase_cen"/>
</dbReference>
<comment type="caution">
    <text evidence="5">The sequence shown here is derived from an EMBL/GenBank/DDBJ whole genome shotgun (WGS) entry which is preliminary data.</text>
</comment>
<evidence type="ECO:0000313" key="5">
    <source>
        <dbReference type="EMBL" id="OHA91632.1"/>
    </source>
</evidence>
<dbReference type="EMBL" id="MHVJ01000011">
    <property type="protein sequence ID" value="OHA91632.1"/>
    <property type="molecule type" value="Genomic_DNA"/>
</dbReference>
<keyword evidence="2" id="KW-0547">Nucleotide-binding</keyword>
<dbReference type="GO" id="GO:0005524">
    <property type="term" value="F:ATP binding"/>
    <property type="evidence" value="ECO:0007669"/>
    <property type="project" value="UniProtKB-KW"/>
</dbReference>
<dbReference type="AlphaFoldDB" id="A0A1G2T3C7"/>
<dbReference type="SUPFAM" id="SSF53623">
    <property type="entry name" value="MurD-like peptide ligases, catalytic domain"/>
    <property type="match status" value="1"/>
</dbReference>
<dbReference type="Pfam" id="PF08245">
    <property type="entry name" value="Mur_ligase_M"/>
    <property type="match status" value="1"/>
</dbReference>
<evidence type="ECO:0000256" key="3">
    <source>
        <dbReference type="ARBA" id="ARBA00022840"/>
    </source>
</evidence>
<proteinExistence type="predicted"/>
<accession>A0A1G2T3C7</accession>
<protein>
    <recommendedName>
        <fullName evidence="4">Mur ligase central domain-containing protein</fullName>
    </recommendedName>
</protein>
<evidence type="ECO:0000259" key="4">
    <source>
        <dbReference type="Pfam" id="PF08245"/>
    </source>
</evidence>
<dbReference type="PANTHER" id="PTHR43024:SF1">
    <property type="entry name" value="UDP-N-ACETYLMURAMOYL-TRIPEPTIDE--D-ALANYL-D-ALANINE LIGASE"/>
    <property type="match status" value="1"/>
</dbReference>
<evidence type="ECO:0000256" key="2">
    <source>
        <dbReference type="ARBA" id="ARBA00022741"/>
    </source>
</evidence>
<dbReference type="InterPro" id="IPR051046">
    <property type="entry name" value="MurCDEF_CellWall_CoF430Synth"/>
</dbReference>
<keyword evidence="1" id="KW-0436">Ligase</keyword>
<feature type="domain" description="Mur ligase central" evidence="4">
    <location>
        <begin position="129"/>
        <end position="265"/>
    </location>
</feature>
<evidence type="ECO:0000313" key="6">
    <source>
        <dbReference type="Proteomes" id="UP000178612"/>
    </source>
</evidence>
<dbReference type="GO" id="GO:0016881">
    <property type="term" value="F:acid-amino acid ligase activity"/>
    <property type="evidence" value="ECO:0007669"/>
    <property type="project" value="InterPro"/>
</dbReference>
<sequence>MEMILDLRTLLEILPDAQPSGLSGHEQFDLINIAHLKQFESLPHVERTLYFCVYEDFPDDAGWYKYSFDRSLNIDKLKSDARVVFVIDDRVPFGRIMGTPHIRVNSIFRAVDLIRQYVLDRIRPRVVGVTGSVGKTTTAALLQHVLATRFGCGRVYSKRLTPLTLSSWLVNFLEEANKMLVLEYSMYRKNHIGILTNLLPPEIGIFLNVRRMHLGVEGVHTLDDIIEGKRALVDGSRLAILNVDDQLVLSLRRKQDLMFSLRDSDADAFLFQRGDEATVVFKWSEQRITFAPYLKTDLFYRQVLATCLTASALGIPQELLREALNTFHPAENRIGWVEIDGQRAIFDGDVTAAGRLASLAEHRYSSSVLMVHSFDFGDENVELQQDDFNRVFSAFTVVRVLDTEENRAIASRYSLKHLIFTTKKEFCSGLNKFEFKILHFATYFRKHADLSFLKSFIAT</sequence>
<name>A0A1G2T3C7_9BACT</name>
<dbReference type="Proteomes" id="UP000178612">
    <property type="component" value="Unassembled WGS sequence"/>
</dbReference>
<dbReference type="InterPro" id="IPR036565">
    <property type="entry name" value="Mur-like_cat_sf"/>
</dbReference>
<dbReference type="Gene3D" id="3.40.1190.10">
    <property type="entry name" value="Mur-like, catalytic domain"/>
    <property type="match status" value="1"/>
</dbReference>
<evidence type="ECO:0000256" key="1">
    <source>
        <dbReference type="ARBA" id="ARBA00022598"/>
    </source>
</evidence>
<reference evidence="5 6" key="1">
    <citation type="journal article" date="2016" name="Nat. Commun.">
        <title>Thousands of microbial genomes shed light on interconnected biogeochemical processes in an aquifer system.</title>
        <authorList>
            <person name="Anantharaman K."/>
            <person name="Brown C.T."/>
            <person name="Hug L.A."/>
            <person name="Sharon I."/>
            <person name="Castelle C.J."/>
            <person name="Probst A.J."/>
            <person name="Thomas B.C."/>
            <person name="Singh A."/>
            <person name="Wilkins M.J."/>
            <person name="Karaoz U."/>
            <person name="Brodie E.L."/>
            <person name="Williams K.H."/>
            <person name="Hubbard S.S."/>
            <person name="Banfield J.F."/>
        </authorList>
    </citation>
    <scope>NUCLEOTIDE SEQUENCE [LARGE SCALE GENOMIC DNA]</scope>
</reference>